<organism evidence="5 6">
    <name type="scientific">Haemonchus contortus</name>
    <name type="common">Barber pole worm</name>
    <dbReference type="NCBI Taxonomy" id="6289"/>
    <lineage>
        <taxon>Eukaryota</taxon>
        <taxon>Metazoa</taxon>
        <taxon>Ecdysozoa</taxon>
        <taxon>Nematoda</taxon>
        <taxon>Chromadorea</taxon>
        <taxon>Rhabditida</taxon>
        <taxon>Rhabditina</taxon>
        <taxon>Rhabditomorpha</taxon>
        <taxon>Strongyloidea</taxon>
        <taxon>Trichostrongylidae</taxon>
        <taxon>Haemonchus</taxon>
    </lineage>
</organism>
<dbReference type="Gene3D" id="1.10.10.10">
    <property type="entry name" value="Winged helix-like DNA-binding domain superfamily/Winged helix DNA-binding domain"/>
    <property type="match status" value="1"/>
</dbReference>
<dbReference type="OMA" id="PLYCELF"/>
<dbReference type="SUPFAM" id="SSF46689">
    <property type="entry name" value="Homeodomain-like"/>
    <property type="match status" value="1"/>
</dbReference>
<dbReference type="Pfam" id="PF21517">
    <property type="entry name" value="HTH_Tnp_Tc3_2_like"/>
    <property type="match status" value="1"/>
</dbReference>
<dbReference type="AlphaFoldDB" id="A0A7I4Z0J8"/>
<evidence type="ECO:0000313" key="6">
    <source>
        <dbReference type="WBParaSite" id="HCON_00160590-00001"/>
    </source>
</evidence>
<protein>
    <submittedName>
        <fullName evidence="6">HTH_Tnp_Tc3_1 domain-containing protein</fullName>
    </submittedName>
</protein>
<dbReference type="Proteomes" id="UP000025227">
    <property type="component" value="Unplaced"/>
</dbReference>
<reference evidence="6" key="1">
    <citation type="submission" date="2020-12" db="UniProtKB">
        <authorList>
            <consortium name="WormBaseParasite"/>
        </authorList>
    </citation>
    <scope>IDENTIFICATION</scope>
    <source>
        <strain evidence="6">MHco3</strain>
    </source>
</reference>
<proteinExistence type="predicted"/>
<name>A0A7I4Z0J8_HAECO</name>
<evidence type="ECO:0000259" key="3">
    <source>
        <dbReference type="Pfam" id="PF11427"/>
    </source>
</evidence>
<sequence length="116" mass="12672">MPKGRRLSSTEQSQILSLRQADHSNKAIAEQLVRSRRCIDGFVENSAAYGQAHEGGRPLKLTRADHRLIARLASNSTMSANQIRARLSLNVSTSTSYSSSNILEEGEDEASSPSDQ</sequence>
<dbReference type="Pfam" id="PF11427">
    <property type="entry name" value="HTH_Tnp_Tc3_1"/>
    <property type="match status" value="1"/>
</dbReference>
<feature type="domain" description="Tc3 transposase DNA binding" evidence="3">
    <location>
        <begin position="4"/>
        <end position="51"/>
    </location>
</feature>
<evidence type="ECO:0000256" key="2">
    <source>
        <dbReference type="SAM" id="MobiDB-lite"/>
    </source>
</evidence>
<dbReference type="OrthoDB" id="5823189at2759"/>
<dbReference type="InterPro" id="IPR048703">
    <property type="entry name" value="Tnp_Tc3-like_HTH"/>
</dbReference>
<comment type="subcellular location">
    <subcellularLocation>
        <location evidence="1">Nucleus</location>
    </subcellularLocation>
</comment>
<dbReference type="Gene3D" id="1.10.10.60">
    <property type="entry name" value="Homeodomain-like"/>
    <property type="match status" value="1"/>
</dbReference>
<accession>A0A7I4Z0J8</accession>
<dbReference type="InterPro" id="IPR036388">
    <property type="entry name" value="WH-like_DNA-bd_sf"/>
</dbReference>
<dbReference type="InterPro" id="IPR009057">
    <property type="entry name" value="Homeodomain-like_sf"/>
</dbReference>
<evidence type="ECO:0000256" key="1">
    <source>
        <dbReference type="ARBA" id="ARBA00004123"/>
    </source>
</evidence>
<feature type="compositionally biased region" description="Low complexity" evidence="2">
    <location>
        <begin position="91"/>
        <end position="101"/>
    </location>
</feature>
<dbReference type="GO" id="GO:0003677">
    <property type="term" value="F:DNA binding"/>
    <property type="evidence" value="ECO:0007669"/>
    <property type="project" value="InterPro"/>
</dbReference>
<feature type="region of interest" description="Disordered" evidence="2">
    <location>
        <begin position="91"/>
        <end position="116"/>
    </location>
</feature>
<keyword evidence="5" id="KW-1185">Reference proteome</keyword>
<dbReference type="GO" id="GO:0005634">
    <property type="term" value="C:nucleus"/>
    <property type="evidence" value="ECO:0007669"/>
    <property type="project" value="UniProtKB-SubCell"/>
</dbReference>
<feature type="domain" description="Transposable element Tc3 transposase-like DNA-binding HTH" evidence="4">
    <location>
        <begin position="65"/>
        <end position="95"/>
    </location>
</feature>
<dbReference type="WBParaSite" id="HCON_00160590-00001">
    <property type="protein sequence ID" value="HCON_00160590-00001"/>
    <property type="gene ID" value="HCON_00160590"/>
</dbReference>
<evidence type="ECO:0000313" key="5">
    <source>
        <dbReference type="Proteomes" id="UP000025227"/>
    </source>
</evidence>
<dbReference type="InterPro" id="IPR025898">
    <property type="entry name" value="Tc3_transposase_DNA-bd_dom"/>
</dbReference>
<evidence type="ECO:0000259" key="4">
    <source>
        <dbReference type="Pfam" id="PF21517"/>
    </source>
</evidence>